<dbReference type="KEGG" id="scm:SCHCO_02542390"/>
<gene>
    <name evidence="2" type="ORF">SCHCODRAFT_85201</name>
</gene>
<accession>D8Q4R1</accession>
<reference evidence="2 3" key="1">
    <citation type="journal article" date="2010" name="Nat. Biotechnol.">
        <title>Genome sequence of the model mushroom Schizophyllum commune.</title>
        <authorList>
            <person name="Ohm R.A."/>
            <person name="de Jong J.F."/>
            <person name="Lugones L.G."/>
            <person name="Aerts A."/>
            <person name="Kothe E."/>
            <person name="Stajich J.E."/>
            <person name="de Vries R.P."/>
            <person name="Record E."/>
            <person name="Levasseur A."/>
            <person name="Baker S.E."/>
            <person name="Bartholomew K.A."/>
            <person name="Coutinho P.M."/>
            <person name="Erdmann S."/>
            <person name="Fowler T.J."/>
            <person name="Gathman A.C."/>
            <person name="Lombard V."/>
            <person name="Henrissat B."/>
            <person name="Knabe N."/>
            <person name="Kuees U."/>
            <person name="Lilly W.W."/>
            <person name="Lindquist E."/>
            <person name="Lucas S."/>
            <person name="Magnuson J.K."/>
            <person name="Piumi F."/>
            <person name="Raudaskoski M."/>
            <person name="Salamov A."/>
            <person name="Schmutz J."/>
            <person name="Schwarze F.W.M.R."/>
            <person name="vanKuyk P.A."/>
            <person name="Horton J.S."/>
            <person name="Grigoriev I.V."/>
            <person name="Woesten H.A.B."/>
        </authorList>
    </citation>
    <scope>NUCLEOTIDE SEQUENCE [LARGE SCALE GENOMIC DNA]</scope>
    <source>
        <strain evidence="3">H4-8 / FGSC 9210</strain>
    </source>
</reference>
<feature type="compositionally biased region" description="Pro residues" evidence="1">
    <location>
        <begin position="60"/>
        <end position="72"/>
    </location>
</feature>
<feature type="compositionally biased region" description="Low complexity" evidence="1">
    <location>
        <begin position="49"/>
        <end position="59"/>
    </location>
</feature>
<feature type="compositionally biased region" description="Low complexity" evidence="1">
    <location>
        <begin position="127"/>
        <end position="144"/>
    </location>
</feature>
<dbReference type="AlphaFoldDB" id="D8Q4R1"/>
<dbReference type="HOGENOM" id="CLU_1054324_0_0_1"/>
<dbReference type="eggNOG" id="ENOG502RCE4">
    <property type="taxonomic scope" value="Eukaryota"/>
</dbReference>
<name>D8Q4R1_SCHCM</name>
<feature type="region of interest" description="Disordered" evidence="1">
    <location>
        <begin position="40"/>
        <end position="169"/>
    </location>
</feature>
<evidence type="ECO:0000313" key="2">
    <source>
        <dbReference type="EMBL" id="EFI96835.1"/>
    </source>
</evidence>
<sequence>MVLGGLRVGLNKDAIVQIIHSTMNGVSEPFDPQALPMIPMGMPPPHSFPPMEIKSAPPHESVPPEAPPPMPQPSGSSDEVEQQLAADAMDADEDAAGHADESMETDHSLHYPTDFDVPFGGPLPEISQSASTAGSATQTTGPPASQGPPPPMQSQEAGPSTLPAAPPQAPYTPFYSGYAYYGVHPAQAYAGAPTSNGHGSKRLSPDDSFSKRSPRHCLKCGSQDCKGKGGRQHCQNPCQDCGKVVCRGRNGRRRDKPCQEGWDE</sequence>
<evidence type="ECO:0000256" key="1">
    <source>
        <dbReference type="SAM" id="MobiDB-lite"/>
    </source>
</evidence>
<feature type="region of interest" description="Disordered" evidence="1">
    <location>
        <begin position="188"/>
        <end position="216"/>
    </location>
</feature>
<organism evidence="3">
    <name type="scientific">Schizophyllum commune (strain H4-8 / FGSC 9210)</name>
    <name type="common">Split gill fungus</name>
    <dbReference type="NCBI Taxonomy" id="578458"/>
    <lineage>
        <taxon>Eukaryota</taxon>
        <taxon>Fungi</taxon>
        <taxon>Dikarya</taxon>
        <taxon>Basidiomycota</taxon>
        <taxon>Agaricomycotina</taxon>
        <taxon>Agaricomycetes</taxon>
        <taxon>Agaricomycetidae</taxon>
        <taxon>Agaricales</taxon>
        <taxon>Schizophyllaceae</taxon>
        <taxon>Schizophyllum</taxon>
    </lineage>
</organism>
<keyword evidence="3" id="KW-1185">Reference proteome</keyword>
<proteinExistence type="predicted"/>
<dbReference type="Proteomes" id="UP000007431">
    <property type="component" value="Unassembled WGS sequence"/>
</dbReference>
<protein>
    <submittedName>
        <fullName evidence="2">Expressed protein</fullName>
    </submittedName>
</protein>
<dbReference type="VEuPathDB" id="FungiDB:SCHCODRAFT_02542390"/>
<dbReference type="InParanoid" id="D8Q4R1"/>
<evidence type="ECO:0000313" key="3">
    <source>
        <dbReference type="Proteomes" id="UP000007431"/>
    </source>
</evidence>
<dbReference type="EMBL" id="GL377306">
    <property type="protein sequence ID" value="EFI96835.1"/>
    <property type="molecule type" value="Genomic_DNA"/>
</dbReference>
<dbReference type="GeneID" id="9596269"/>
<dbReference type="OrthoDB" id="3690045at2759"/>
<feature type="compositionally biased region" description="Basic and acidic residues" evidence="1">
    <location>
        <begin position="95"/>
        <end position="109"/>
    </location>
</feature>